<protein>
    <submittedName>
        <fullName evidence="3">Entericidin</fullName>
    </submittedName>
</protein>
<comment type="caution">
    <text evidence="3">The sequence shown here is derived from an EMBL/GenBank/DDBJ whole genome shotgun (WGS) entry which is preliminary data.</text>
</comment>
<accession>A0A9X1NX07</accession>
<evidence type="ECO:0000256" key="1">
    <source>
        <dbReference type="SAM" id="MobiDB-lite"/>
    </source>
</evidence>
<evidence type="ECO:0000313" key="3">
    <source>
        <dbReference type="EMBL" id="MCD7110868.1"/>
    </source>
</evidence>
<reference evidence="3" key="1">
    <citation type="submission" date="2021-12" db="EMBL/GenBank/DDBJ databases">
        <authorList>
            <person name="Li Y."/>
        </authorList>
    </citation>
    <scope>NUCLEOTIDE SEQUENCE</scope>
    <source>
        <strain evidence="3">DKSPLA3</strain>
    </source>
</reference>
<evidence type="ECO:0000256" key="2">
    <source>
        <dbReference type="SAM" id="SignalP"/>
    </source>
</evidence>
<keyword evidence="4" id="KW-1185">Reference proteome</keyword>
<organism evidence="3 4">
    <name type="scientific">Rhizobium quercicola</name>
    <dbReference type="NCBI Taxonomy" id="2901226"/>
    <lineage>
        <taxon>Bacteria</taxon>
        <taxon>Pseudomonadati</taxon>
        <taxon>Pseudomonadota</taxon>
        <taxon>Alphaproteobacteria</taxon>
        <taxon>Hyphomicrobiales</taxon>
        <taxon>Rhizobiaceae</taxon>
        <taxon>Rhizobium/Agrobacterium group</taxon>
        <taxon>Rhizobium</taxon>
    </lineage>
</organism>
<dbReference type="EMBL" id="JAJOZR010000011">
    <property type="protein sequence ID" value="MCD7110868.1"/>
    <property type="molecule type" value="Genomic_DNA"/>
</dbReference>
<evidence type="ECO:0000313" key="4">
    <source>
        <dbReference type="Proteomes" id="UP001139089"/>
    </source>
</evidence>
<feature type="chain" id="PRO_5040819049" evidence="2">
    <location>
        <begin position="18"/>
        <end position="50"/>
    </location>
</feature>
<gene>
    <name evidence="3" type="ORF">LRX75_17690</name>
</gene>
<dbReference type="RefSeq" id="WP_231815995.1">
    <property type="nucleotide sequence ID" value="NZ_JAJOZR010000011.1"/>
</dbReference>
<feature type="region of interest" description="Disordered" evidence="1">
    <location>
        <begin position="27"/>
        <end position="50"/>
    </location>
</feature>
<dbReference type="AlphaFoldDB" id="A0A9X1NX07"/>
<sequence>MRPILIAILGVAALTLAGCGNTANGLKRDGQDTSRALDNASHRVLSQSGR</sequence>
<proteinExistence type="predicted"/>
<name>A0A9X1NX07_9HYPH</name>
<keyword evidence="2" id="KW-0732">Signal</keyword>
<dbReference type="PROSITE" id="PS51257">
    <property type="entry name" value="PROKAR_LIPOPROTEIN"/>
    <property type="match status" value="1"/>
</dbReference>
<dbReference type="Proteomes" id="UP001139089">
    <property type="component" value="Unassembled WGS sequence"/>
</dbReference>
<feature type="signal peptide" evidence="2">
    <location>
        <begin position="1"/>
        <end position="17"/>
    </location>
</feature>